<gene>
    <name evidence="7" type="ORF">GLIP_1814</name>
</gene>
<dbReference type="EMBL" id="BAEN01000037">
    <property type="protein sequence ID" value="GAC14443.1"/>
    <property type="molecule type" value="Genomic_DNA"/>
</dbReference>
<evidence type="ECO:0000256" key="2">
    <source>
        <dbReference type="ARBA" id="ARBA00012528"/>
    </source>
</evidence>
<dbReference type="SMART" id="SM00028">
    <property type="entry name" value="TPR"/>
    <property type="match status" value="5"/>
</dbReference>
<keyword evidence="5" id="KW-1133">Transmembrane helix</keyword>
<dbReference type="PANTHER" id="PTHR45138:SF9">
    <property type="entry name" value="DIGUANYLATE CYCLASE DGCM-RELATED"/>
    <property type="match status" value="1"/>
</dbReference>
<dbReference type="eggNOG" id="COG3706">
    <property type="taxonomic scope" value="Bacteria"/>
</dbReference>
<dbReference type="SMART" id="SM00267">
    <property type="entry name" value="GGDEF"/>
    <property type="match status" value="1"/>
</dbReference>
<comment type="caution">
    <text evidence="7">The sequence shown here is derived from an EMBL/GenBank/DDBJ whole genome shotgun (WGS) entry which is preliminary data.</text>
</comment>
<dbReference type="EC" id="2.7.7.65" evidence="2"/>
<dbReference type="SUPFAM" id="SSF48452">
    <property type="entry name" value="TPR-like"/>
    <property type="match status" value="2"/>
</dbReference>
<reference evidence="7 8" key="1">
    <citation type="journal article" date="2017" name="Antonie Van Leeuwenhoek">
        <title>Rhizobium rhizosphaerae sp. nov., a novel species isolated from rice rhizosphere.</title>
        <authorList>
            <person name="Zhao J.J."/>
            <person name="Zhang J."/>
            <person name="Zhang R.J."/>
            <person name="Zhang C.W."/>
            <person name="Yin H.Q."/>
            <person name="Zhang X.X."/>
        </authorList>
    </citation>
    <scope>NUCLEOTIDE SEQUENCE [LARGE SCALE GENOMIC DNA]</scope>
    <source>
        <strain evidence="7 8">E3</strain>
    </source>
</reference>
<organism evidence="7 8">
    <name type="scientific">Aliiglaciecola lipolytica E3</name>
    <dbReference type="NCBI Taxonomy" id="1127673"/>
    <lineage>
        <taxon>Bacteria</taxon>
        <taxon>Pseudomonadati</taxon>
        <taxon>Pseudomonadota</taxon>
        <taxon>Gammaproteobacteria</taxon>
        <taxon>Alteromonadales</taxon>
        <taxon>Alteromonadaceae</taxon>
        <taxon>Aliiglaciecola</taxon>
    </lineage>
</organism>
<keyword evidence="5" id="KW-0812">Transmembrane</keyword>
<proteinExistence type="predicted"/>
<dbReference type="InterPro" id="IPR026000">
    <property type="entry name" value="Apc5_dom"/>
</dbReference>
<dbReference type="InterPro" id="IPR019734">
    <property type="entry name" value="TPR_rpt"/>
</dbReference>
<feature type="coiled-coil region" evidence="4">
    <location>
        <begin position="381"/>
        <end position="422"/>
    </location>
</feature>
<sequence length="622" mass="70119">MWLFVLNYLIRLRLYKIVVGFAFVCGAFAGQAQSGDILTEKILTQPVQSYLVLNNQNRDSQPIEQRLQTAFLQHLLGLNEELSKNLSAISVPALSESIELQAIYYFLQGANAGKKGHYKQAVEHLVRAQNITHNLDSSRLWVLASQEMAYTQALQENFEEAFNTLQLAFQRAQSEQDTLGLALAEQSLAAIYSYADNYQQALANYKSALTRYKQLAYPAYIAETLLGIATTLRHSQQWDKALSAYEEYAKALSFQNDVGSKFFYHYGKGITLALSGRCREAIPEINAAVDSDAPRDYLSELHKKSALCSAANGDVEQAKVSLEQAKFIIDNSPELQNTLWQTELLLIESEIAKSEGNYEAALALFRSYHSTYIKLQSKKTSDNLIRLKSKLESERKDAEIELLSQRTKLQALELVANKAKQQNRLVITIGAIVVALLLMIIALFQYWKSKQLYQLSVKDMLTGLFNRRYAIELMSSWLVPQRHKMQNWTVIMIDIDHFKQVNDTFGHAIGDQLLKAMADEASQVVRPSDMLARFGGEEFICALTRIEPEEAEKIAERLREQLANVTIAIPGNNDSKQVNCTASIGVAHIRQDDTDLNKLLERADKALYEAKHQGRNCVVVAD</sequence>
<dbReference type="Pfam" id="PF12862">
    <property type="entry name" value="ANAPC5"/>
    <property type="match status" value="1"/>
</dbReference>
<dbReference type="GO" id="GO:0052621">
    <property type="term" value="F:diguanylate cyclase activity"/>
    <property type="evidence" value="ECO:0007669"/>
    <property type="project" value="UniProtKB-EC"/>
</dbReference>
<dbReference type="FunFam" id="3.30.70.270:FF:000001">
    <property type="entry name" value="Diguanylate cyclase domain protein"/>
    <property type="match status" value="1"/>
</dbReference>
<keyword evidence="5" id="KW-0472">Membrane</keyword>
<keyword evidence="8" id="KW-1185">Reference proteome</keyword>
<protein>
    <recommendedName>
        <fullName evidence="2">diguanylate cyclase</fullName>
        <ecNumber evidence="2">2.7.7.65</ecNumber>
    </recommendedName>
</protein>
<dbReference type="Proteomes" id="UP000006334">
    <property type="component" value="Unassembled WGS sequence"/>
</dbReference>
<dbReference type="InterPro" id="IPR029787">
    <property type="entry name" value="Nucleotide_cyclase"/>
</dbReference>
<dbReference type="eggNOG" id="COG0457">
    <property type="taxonomic scope" value="Bacteria"/>
</dbReference>
<dbReference type="PANTHER" id="PTHR45138">
    <property type="entry name" value="REGULATORY COMPONENTS OF SENSORY TRANSDUCTION SYSTEM"/>
    <property type="match status" value="1"/>
</dbReference>
<keyword evidence="4" id="KW-0175">Coiled coil</keyword>
<evidence type="ECO:0000259" key="6">
    <source>
        <dbReference type="PROSITE" id="PS50887"/>
    </source>
</evidence>
<comment type="cofactor">
    <cofactor evidence="1">
        <name>Mg(2+)</name>
        <dbReference type="ChEBI" id="CHEBI:18420"/>
    </cofactor>
</comment>
<dbReference type="Pfam" id="PF00990">
    <property type="entry name" value="GGDEF"/>
    <property type="match status" value="1"/>
</dbReference>
<dbReference type="PROSITE" id="PS50887">
    <property type="entry name" value="GGDEF"/>
    <property type="match status" value="1"/>
</dbReference>
<dbReference type="Gene3D" id="3.30.70.270">
    <property type="match status" value="1"/>
</dbReference>
<dbReference type="CDD" id="cd01949">
    <property type="entry name" value="GGDEF"/>
    <property type="match status" value="1"/>
</dbReference>
<evidence type="ECO:0000313" key="8">
    <source>
        <dbReference type="Proteomes" id="UP000006334"/>
    </source>
</evidence>
<evidence type="ECO:0000313" key="7">
    <source>
        <dbReference type="EMBL" id="GAC14443.1"/>
    </source>
</evidence>
<dbReference type="InterPro" id="IPR050469">
    <property type="entry name" value="Diguanylate_Cyclase"/>
</dbReference>
<dbReference type="NCBIfam" id="TIGR00254">
    <property type="entry name" value="GGDEF"/>
    <property type="match status" value="1"/>
</dbReference>
<evidence type="ECO:0000256" key="5">
    <source>
        <dbReference type="SAM" id="Phobius"/>
    </source>
</evidence>
<dbReference type="Gene3D" id="1.25.40.10">
    <property type="entry name" value="Tetratricopeptide repeat domain"/>
    <property type="match status" value="2"/>
</dbReference>
<feature type="transmembrane region" description="Helical" evidence="5">
    <location>
        <begin position="425"/>
        <end position="447"/>
    </location>
</feature>
<dbReference type="InterPro" id="IPR011990">
    <property type="entry name" value="TPR-like_helical_dom_sf"/>
</dbReference>
<dbReference type="AlphaFoldDB" id="K6YCT7"/>
<dbReference type="SUPFAM" id="SSF55073">
    <property type="entry name" value="Nucleotide cyclase"/>
    <property type="match status" value="1"/>
</dbReference>
<evidence type="ECO:0000256" key="4">
    <source>
        <dbReference type="SAM" id="Coils"/>
    </source>
</evidence>
<dbReference type="STRING" id="1127673.GLIP_1814"/>
<comment type="catalytic activity">
    <reaction evidence="3">
        <text>2 GTP = 3',3'-c-di-GMP + 2 diphosphate</text>
        <dbReference type="Rhea" id="RHEA:24898"/>
        <dbReference type="ChEBI" id="CHEBI:33019"/>
        <dbReference type="ChEBI" id="CHEBI:37565"/>
        <dbReference type="ChEBI" id="CHEBI:58805"/>
        <dbReference type="EC" id="2.7.7.65"/>
    </reaction>
</comment>
<dbReference type="InterPro" id="IPR000160">
    <property type="entry name" value="GGDEF_dom"/>
</dbReference>
<evidence type="ECO:0000256" key="3">
    <source>
        <dbReference type="ARBA" id="ARBA00034247"/>
    </source>
</evidence>
<feature type="domain" description="GGDEF" evidence="6">
    <location>
        <begin position="486"/>
        <end position="622"/>
    </location>
</feature>
<dbReference type="InterPro" id="IPR043128">
    <property type="entry name" value="Rev_trsase/Diguanyl_cyclase"/>
</dbReference>
<evidence type="ECO:0000256" key="1">
    <source>
        <dbReference type="ARBA" id="ARBA00001946"/>
    </source>
</evidence>
<name>K6YCT7_9ALTE</name>
<accession>K6YCT7</accession>